<dbReference type="Pfam" id="PF13947">
    <property type="entry name" value="GUB_WAK_bind"/>
    <property type="match status" value="1"/>
</dbReference>
<dbReference type="PANTHER" id="PTHR33138:SF85">
    <property type="entry name" value="LEAF RUST 10 DISEASE-RESISTANCE LOCUS RECEPTOR-LIKE PROTEIN KINASE-LIKE 2.7 ISOFORM X1"/>
    <property type="match status" value="1"/>
</dbReference>
<evidence type="ECO:0000313" key="6">
    <source>
        <dbReference type="Proteomes" id="UP000428333"/>
    </source>
</evidence>
<gene>
    <name evidence="5" type="ORF">C3L33_14192</name>
</gene>
<evidence type="ECO:0000259" key="4">
    <source>
        <dbReference type="Pfam" id="PF13947"/>
    </source>
</evidence>
<organism evidence="5 6">
    <name type="scientific">Rhododendron williamsianum</name>
    <dbReference type="NCBI Taxonomy" id="262921"/>
    <lineage>
        <taxon>Eukaryota</taxon>
        <taxon>Viridiplantae</taxon>
        <taxon>Streptophyta</taxon>
        <taxon>Embryophyta</taxon>
        <taxon>Tracheophyta</taxon>
        <taxon>Spermatophyta</taxon>
        <taxon>Magnoliopsida</taxon>
        <taxon>eudicotyledons</taxon>
        <taxon>Gunneridae</taxon>
        <taxon>Pentapetalae</taxon>
        <taxon>asterids</taxon>
        <taxon>Ericales</taxon>
        <taxon>Ericaceae</taxon>
        <taxon>Ericoideae</taxon>
        <taxon>Rhodoreae</taxon>
        <taxon>Rhododendron</taxon>
    </lineage>
</organism>
<dbReference type="EMBL" id="QEFC01002157">
    <property type="protein sequence ID" value="KAE9453908.1"/>
    <property type="molecule type" value="Genomic_DNA"/>
</dbReference>
<dbReference type="GO" id="GO:0016020">
    <property type="term" value="C:membrane"/>
    <property type="evidence" value="ECO:0007669"/>
    <property type="project" value="UniProtKB-SubCell"/>
</dbReference>
<feature type="signal peptide" evidence="3">
    <location>
        <begin position="1"/>
        <end position="31"/>
    </location>
</feature>
<feature type="domain" description="Wall-associated receptor kinase galacturonan-binding" evidence="4">
    <location>
        <begin position="43"/>
        <end position="106"/>
    </location>
</feature>
<evidence type="ECO:0000313" key="5">
    <source>
        <dbReference type="EMBL" id="KAE9453908.1"/>
    </source>
</evidence>
<dbReference type="Proteomes" id="UP000428333">
    <property type="component" value="Linkage Group LG08"/>
</dbReference>
<feature type="chain" id="PRO_5025405606" description="Wall-associated receptor kinase galacturonan-binding domain-containing protein" evidence="3">
    <location>
        <begin position="32"/>
        <end position="308"/>
    </location>
</feature>
<dbReference type="GO" id="GO:0030247">
    <property type="term" value="F:polysaccharide binding"/>
    <property type="evidence" value="ECO:0007669"/>
    <property type="project" value="InterPro"/>
</dbReference>
<comment type="subcellular location">
    <subcellularLocation>
        <location evidence="1">Membrane</location>
        <topology evidence="1">Single-pass membrane protein</topology>
    </subcellularLocation>
</comment>
<accession>A0A6A4LHG5</accession>
<evidence type="ECO:0000256" key="3">
    <source>
        <dbReference type="SAM" id="SignalP"/>
    </source>
</evidence>
<name>A0A6A4LHG5_9ERIC</name>
<proteinExistence type="predicted"/>
<dbReference type="PANTHER" id="PTHR33138">
    <property type="entry name" value="OS01G0690200 PROTEIN"/>
    <property type="match status" value="1"/>
</dbReference>
<sequence>MHSPSYAATAATATTAILLILVSVAFSPCYSQLEDEPYYTCVHNFSCGQTIRNVSYPFWGDSRPQSCGHPSFRLTCQNNEYATIEIDNQAFRVHEIDQYNRTITLASADLWERHCTRGLQNITLDNNLFTDGPINRDLLLFYNCTSGDGRTILNNFTCEIGDIENVGFFADAAIFNELENYLNATISCKQRVEVQVYGQTMAEFLFKSLTLEEGLRRGFEVVYDANIETACVSQFFLLRKCKEYASLHSNVSFQIVNFDPAFPIDIIQFRMGCDFVFHAIPRQRLDNSCNSGAEPGILVCGLETRNVS</sequence>
<keyword evidence="2 3" id="KW-0732">Signal</keyword>
<reference evidence="5 6" key="1">
    <citation type="journal article" date="2019" name="Genome Biol. Evol.">
        <title>The Rhododendron genome and chromosomal organization provide insight into shared whole-genome duplications across the heath family (Ericaceae).</title>
        <authorList>
            <person name="Soza V.L."/>
            <person name="Lindsley D."/>
            <person name="Waalkes A."/>
            <person name="Ramage E."/>
            <person name="Patwardhan R.P."/>
            <person name="Burton J.N."/>
            <person name="Adey A."/>
            <person name="Kumar A."/>
            <person name="Qiu R."/>
            <person name="Shendure J."/>
            <person name="Hall B."/>
        </authorList>
    </citation>
    <scope>NUCLEOTIDE SEQUENCE [LARGE SCALE GENOMIC DNA]</scope>
    <source>
        <strain evidence="5">RSF 1966-606</strain>
    </source>
</reference>
<dbReference type="InterPro" id="IPR025287">
    <property type="entry name" value="WAK_GUB"/>
</dbReference>
<keyword evidence="6" id="KW-1185">Reference proteome</keyword>
<protein>
    <recommendedName>
        <fullName evidence="4">Wall-associated receptor kinase galacturonan-binding domain-containing protein</fullName>
    </recommendedName>
</protein>
<evidence type="ECO:0000256" key="1">
    <source>
        <dbReference type="ARBA" id="ARBA00004167"/>
    </source>
</evidence>
<feature type="non-terminal residue" evidence="5">
    <location>
        <position position="1"/>
    </location>
</feature>
<dbReference type="OrthoDB" id="4062651at2759"/>
<evidence type="ECO:0000256" key="2">
    <source>
        <dbReference type="ARBA" id="ARBA00022729"/>
    </source>
</evidence>
<dbReference type="AlphaFoldDB" id="A0A6A4LHG5"/>
<comment type="caution">
    <text evidence="5">The sequence shown here is derived from an EMBL/GenBank/DDBJ whole genome shotgun (WGS) entry which is preliminary data.</text>
</comment>